<evidence type="ECO:0008006" key="2">
    <source>
        <dbReference type="Google" id="ProtNLM"/>
    </source>
</evidence>
<organism evidence="1">
    <name type="scientific">marine sediment metagenome</name>
    <dbReference type="NCBI Taxonomy" id="412755"/>
    <lineage>
        <taxon>unclassified sequences</taxon>
        <taxon>metagenomes</taxon>
        <taxon>ecological metagenomes</taxon>
    </lineage>
</organism>
<sequence>MGEVENDLLSGDRVDVLFTKGEEFAVVEVKSCLSSDDDLRRGIYQCVKYREVVRATRLPVEVDVRAILLFERELPAELATRAKLLRVRSRVHLVNE</sequence>
<evidence type="ECO:0000313" key="1">
    <source>
        <dbReference type="EMBL" id="KKL78769.1"/>
    </source>
</evidence>
<name>A0A0F9EXL9_9ZZZZ</name>
<proteinExistence type="predicted"/>
<gene>
    <name evidence="1" type="ORF">LCGC14_2021540</name>
</gene>
<dbReference type="AlphaFoldDB" id="A0A0F9EXL9"/>
<comment type="caution">
    <text evidence="1">The sequence shown here is derived from an EMBL/GenBank/DDBJ whole genome shotgun (WGS) entry which is preliminary data.</text>
</comment>
<accession>A0A0F9EXL9</accession>
<dbReference type="EMBL" id="LAZR01023356">
    <property type="protein sequence ID" value="KKL78769.1"/>
    <property type="molecule type" value="Genomic_DNA"/>
</dbReference>
<protein>
    <recommendedName>
        <fullName evidence="2">Endonuclease NucS</fullName>
    </recommendedName>
</protein>
<reference evidence="1" key="1">
    <citation type="journal article" date="2015" name="Nature">
        <title>Complex archaea that bridge the gap between prokaryotes and eukaryotes.</title>
        <authorList>
            <person name="Spang A."/>
            <person name="Saw J.H."/>
            <person name="Jorgensen S.L."/>
            <person name="Zaremba-Niedzwiedzka K."/>
            <person name="Martijn J."/>
            <person name="Lind A.E."/>
            <person name="van Eijk R."/>
            <person name="Schleper C."/>
            <person name="Guy L."/>
            <person name="Ettema T.J."/>
        </authorList>
    </citation>
    <scope>NUCLEOTIDE SEQUENCE</scope>
</reference>